<dbReference type="InterPro" id="IPR036249">
    <property type="entry name" value="Thioredoxin-like_sf"/>
</dbReference>
<evidence type="ECO:0000256" key="5">
    <source>
        <dbReference type="ARBA" id="ARBA00023284"/>
    </source>
</evidence>
<protein>
    <submittedName>
        <fullName evidence="8">Thioredoxin</fullName>
    </submittedName>
</protein>
<comment type="similarity">
    <text evidence="1">Belongs to the thioredoxin family. DsbA subfamily.</text>
</comment>
<dbReference type="PANTHER" id="PTHR13887:SF14">
    <property type="entry name" value="DISULFIDE BOND FORMATION PROTEIN D"/>
    <property type="match status" value="1"/>
</dbReference>
<keyword evidence="2 6" id="KW-0732">Signal</keyword>
<keyword evidence="5" id="KW-0676">Redox-active center</keyword>
<accession>A0A4Q1SG34</accession>
<feature type="domain" description="Thioredoxin" evidence="7">
    <location>
        <begin position="99"/>
        <end position="319"/>
    </location>
</feature>
<evidence type="ECO:0000256" key="2">
    <source>
        <dbReference type="ARBA" id="ARBA00022729"/>
    </source>
</evidence>
<dbReference type="PROSITE" id="PS51352">
    <property type="entry name" value="THIOREDOXIN_2"/>
    <property type="match status" value="1"/>
</dbReference>
<evidence type="ECO:0000256" key="1">
    <source>
        <dbReference type="ARBA" id="ARBA00005791"/>
    </source>
</evidence>
<sequence>MQSALRSASRRVSAVILAATLSTAALAFAQDAQPSAPGEPQFPLANAANFTAASPTKAEVNAFLNVSWGYDKDRVWNVYAIEKTQAAGISRVVVQVAQKSNPQQISPLSFFVTSDGKHLITNEILPFGAHPYVETRHLLTERANGPSRGAAAKTHEIVEFADFECPHCKAIQPIMERLVQDFPQVHFVFENFPLTSIHSEAEKAALYSVCVAKQGGDAAFYKFADAAFENQNGLTPESSDATLGDAVTKAGLDPAKIGSCSYTAEAKSAVAASIALAHDLQIDETPTVYIDGRPIPVGEVANNQLPYEKLKDIVAFQMQIEP</sequence>
<dbReference type="RefSeq" id="WP_129206270.1">
    <property type="nucleotide sequence ID" value="NZ_BMGU01000001.1"/>
</dbReference>
<dbReference type="SUPFAM" id="SSF52833">
    <property type="entry name" value="Thioredoxin-like"/>
    <property type="match status" value="1"/>
</dbReference>
<gene>
    <name evidence="8" type="ORF">ESZ00_00765</name>
</gene>
<organism evidence="8 9">
    <name type="scientific">Silvibacterium dinghuense</name>
    <dbReference type="NCBI Taxonomy" id="1560006"/>
    <lineage>
        <taxon>Bacteria</taxon>
        <taxon>Pseudomonadati</taxon>
        <taxon>Acidobacteriota</taxon>
        <taxon>Terriglobia</taxon>
        <taxon>Terriglobales</taxon>
        <taxon>Acidobacteriaceae</taxon>
        <taxon>Silvibacterium</taxon>
    </lineage>
</organism>
<evidence type="ECO:0000313" key="8">
    <source>
        <dbReference type="EMBL" id="RXS96521.1"/>
    </source>
</evidence>
<evidence type="ECO:0000256" key="3">
    <source>
        <dbReference type="ARBA" id="ARBA00023002"/>
    </source>
</evidence>
<evidence type="ECO:0000256" key="6">
    <source>
        <dbReference type="SAM" id="SignalP"/>
    </source>
</evidence>
<evidence type="ECO:0000313" key="9">
    <source>
        <dbReference type="Proteomes" id="UP000290253"/>
    </source>
</evidence>
<proteinExistence type="inferred from homology"/>
<reference evidence="8 9" key="1">
    <citation type="journal article" date="2016" name="Int. J. Syst. Evol. Microbiol.">
        <title>Acidipila dinghuensis sp. nov., an acidobacterium isolated from forest soil.</title>
        <authorList>
            <person name="Jiang Y.W."/>
            <person name="Wang J."/>
            <person name="Chen M.H."/>
            <person name="Lv Y.Y."/>
            <person name="Qiu L.H."/>
        </authorList>
    </citation>
    <scope>NUCLEOTIDE SEQUENCE [LARGE SCALE GENOMIC DNA]</scope>
    <source>
        <strain evidence="8 9">DHOF10</strain>
    </source>
</reference>
<name>A0A4Q1SG34_9BACT</name>
<keyword evidence="4" id="KW-1015">Disulfide bond</keyword>
<keyword evidence="9" id="KW-1185">Reference proteome</keyword>
<comment type="caution">
    <text evidence="8">The sequence shown here is derived from an EMBL/GenBank/DDBJ whole genome shotgun (WGS) entry which is preliminary data.</text>
</comment>
<dbReference type="InterPro" id="IPR012336">
    <property type="entry name" value="Thioredoxin-like_fold"/>
</dbReference>
<feature type="chain" id="PRO_5020743109" evidence="6">
    <location>
        <begin position="30"/>
        <end position="322"/>
    </location>
</feature>
<evidence type="ECO:0000256" key="4">
    <source>
        <dbReference type="ARBA" id="ARBA00023157"/>
    </source>
</evidence>
<dbReference type="InterPro" id="IPR013766">
    <property type="entry name" value="Thioredoxin_domain"/>
</dbReference>
<dbReference type="Pfam" id="PF13462">
    <property type="entry name" value="Thioredoxin_4"/>
    <property type="match status" value="1"/>
</dbReference>
<dbReference type="Proteomes" id="UP000290253">
    <property type="component" value="Unassembled WGS sequence"/>
</dbReference>
<dbReference type="AlphaFoldDB" id="A0A4Q1SG34"/>
<evidence type="ECO:0000259" key="7">
    <source>
        <dbReference type="PROSITE" id="PS51352"/>
    </source>
</evidence>
<dbReference type="GO" id="GO:0016491">
    <property type="term" value="F:oxidoreductase activity"/>
    <property type="evidence" value="ECO:0007669"/>
    <property type="project" value="UniProtKB-KW"/>
</dbReference>
<keyword evidence="3" id="KW-0560">Oxidoreductase</keyword>
<dbReference type="EMBL" id="SDMK01000001">
    <property type="protein sequence ID" value="RXS96521.1"/>
    <property type="molecule type" value="Genomic_DNA"/>
</dbReference>
<dbReference type="OrthoDB" id="117402at2"/>
<feature type="signal peptide" evidence="6">
    <location>
        <begin position="1"/>
        <end position="29"/>
    </location>
</feature>
<dbReference type="PANTHER" id="PTHR13887">
    <property type="entry name" value="GLUTATHIONE S-TRANSFERASE KAPPA"/>
    <property type="match status" value="1"/>
</dbReference>
<dbReference type="Gene3D" id="3.40.30.10">
    <property type="entry name" value="Glutaredoxin"/>
    <property type="match status" value="1"/>
</dbReference>